<feature type="domain" description="ABC3 transporter permease C-terminal" evidence="8">
    <location>
        <begin position="253"/>
        <end position="363"/>
    </location>
</feature>
<evidence type="ECO:0000313" key="10">
    <source>
        <dbReference type="EMBL" id="ADC47287.1"/>
    </source>
</evidence>
<evidence type="ECO:0000256" key="5">
    <source>
        <dbReference type="ARBA" id="ARBA00023136"/>
    </source>
</evidence>
<proteinExistence type="inferred from homology"/>
<name>D3E426_METRM</name>
<evidence type="ECO:0000259" key="8">
    <source>
        <dbReference type="Pfam" id="PF02687"/>
    </source>
</evidence>
<keyword evidence="11" id="KW-1185">Reference proteome</keyword>
<gene>
    <name evidence="10" type="ordered locus">mru_1437</name>
</gene>
<accession>D3E426</accession>
<dbReference type="Pfam" id="PF02687">
    <property type="entry name" value="FtsX"/>
    <property type="match status" value="1"/>
</dbReference>
<feature type="transmembrane region" description="Helical" evidence="7">
    <location>
        <begin position="341"/>
        <end position="362"/>
    </location>
</feature>
<dbReference type="InterPro" id="IPR050250">
    <property type="entry name" value="Macrolide_Exporter_MacB"/>
</dbReference>
<protein>
    <submittedName>
        <fullName evidence="10">ABC transporter permease protein</fullName>
    </submittedName>
</protein>
<feature type="transmembrane region" description="Helical" evidence="7">
    <location>
        <begin position="252"/>
        <end position="275"/>
    </location>
</feature>
<keyword evidence="5 7" id="KW-0472">Membrane</keyword>
<dbReference type="PATRIC" id="fig|634498.28.peg.1441"/>
<dbReference type="KEGG" id="mru:mru_1437"/>
<dbReference type="InterPro" id="IPR025857">
    <property type="entry name" value="MacB_PCD"/>
</dbReference>
<organism evidence="10 11">
    <name type="scientific">Methanobrevibacter ruminantium (strain ATCC 35063 / DSM 1093 / JCM 13430 / OCM 146 / M1)</name>
    <name type="common">Methanobacterium ruminantium</name>
    <dbReference type="NCBI Taxonomy" id="634498"/>
    <lineage>
        <taxon>Archaea</taxon>
        <taxon>Methanobacteriati</taxon>
        <taxon>Methanobacteriota</taxon>
        <taxon>Methanomada group</taxon>
        <taxon>Methanobacteria</taxon>
        <taxon>Methanobacteriales</taxon>
        <taxon>Methanobacteriaceae</taxon>
        <taxon>Methanobrevibacter</taxon>
    </lineage>
</organism>
<dbReference type="GO" id="GO:0022857">
    <property type="term" value="F:transmembrane transporter activity"/>
    <property type="evidence" value="ECO:0007669"/>
    <property type="project" value="TreeGrafter"/>
</dbReference>
<dbReference type="AlphaFoldDB" id="D3E426"/>
<dbReference type="RefSeq" id="WP_012956236.1">
    <property type="nucleotide sequence ID" value="NC_013790.1"/>
</dbReference>
<feature type="transmembrane region" description="Helical" evidence="7">
    <location>
        <begin position="18"/>
        <end position="38"/>
    </location>
</feature>
<dbReference type="InterPro" id="IPR003838">
    <property type="entry name" value="ABC3_permease_C"/>
</dbReference>
<reference evidence="10 11" key="1">
    <citation type="journal article" date="2010" name="PLoS ONE">
        <title>The genome sequence of the rumen methanogen Methanobrevibacter ruminantium reveals new possibilities for controlling ruminant methane emissions.</title>
        <authorList>
            <person name="Leahy S.C."/>
            <person name="Kelly W.J."/>
            <person name="Altermann E."/>
            <person name="Ronimus R.S."/>
            <person name="Yeoman C.J."/>
            <person name="Pacheco D.M."/>
            <person name="Li D."/>
            <person name="Kong Z."/>
            <person name="McTavish S."/>
            <person name="Sang C."/>
            <person name="Lambie S.C."/>
            <person name="Janssen P.H."/>
            <person name="Dey D."/>
            <person name="Attwood G.T."/>
        </authorList>
    </citation>
    <scope>NUCLEOTIDE SEQUENCE [LARGE SCALE GENOMIC DNA]</scope>
    <source>
        <strain evidence="11">ATCC 35063 / DSM 1093 / JCM 13430 / OCM 146 / M1</strain>
    </source>
</reference>
<keyword evidence="2" id="KW-1003">Cell membrane</keyword>
<evidence type="ECO:0000256" key="1">
    <source>
        <dbReference type="ARBA" id="ARBA00004651"/>
    </source>
</evidence>
<evidence type="ECO:0000259" key="9">
    <source>
        <dbReference type="Pfam" id="PF12704"/>
    </source>
</evidence>
<comment type="similarity">
    <text evidence="6">Belongs to the ABC-4 integral membrane protein family.</text>
</comment>
<dbReference type="eggNOG" id="arCOG02312">
    <property type="taxonomic scope" value="Archaea"/>
</dbReference>
<dbReference type="EMBL" id="CP001719">
    <property type="protein sequence ID" value="ADC47287.1"/>
    <property type="molecule type" value="Genomic_DNA"/>
</dbReference>
<dbReference type="PANTHER" id="PTHR30572">
    <property type="entry name" value="MEMBRANE COMPONENT OF TRANSPORTER-RELATED"/>
    <property type="match status" value="1"/>
</dbReference>
<keyword evidence="4 7" id="KW-1133">Transmembrane helix</keyword>
<dbReference type="HOGENOM" id="CLU_000604_8_0_2"/>
<dbReference type="GeneID" id="8771089"/>
<feature type="transmembrane region" description="Helical" evidence="7">
    <location>
        <begin position="295"/>
        <end position="321"/>
    </location>
</feature>
<evidence type="ECO:0000256" key="2">
    <source>
        <dbReference type="ARBA" id="ARBA00022475"/>
    </source>
</evidence>
<sequence length="365" mass="38962">MSFLTLILKNPFRSKSRAILAIIGIGIGIATIIALGAITDGMIASADDTLHAGGCDFTVSGKIESTSSQMATFGTSTIDEDYIDKIANVTGVKDAIGMYMTVLMTTNSPYFAVVGLDPEDYQVSDLTITEGRMYKNDTNEIVIGKIASENEEKGVGDTITLDDKKFKIVGIYESGNTLQDQGGFTAIKNSQKLSKDEGKISSIYIKVNDGEDVDKVRDRITDKYGDNLTTISSLSDLEMTKNMIDMLNGASLAISLLAIIIGAVGIINTMLTSVFERTRELGVLKAVGWSDEKILLMIVGESIVITIVAGIIGSIVGVIGVELLAASKIMQLLNPVYSVDIFVKAFAIALFVGIIGGIYPALKSH</sequence>
<keyword evidence="3 7" id="KW-0812">Transmembrane</keyword>
<evidence type="ECO:0000256" key="4">
    <source>
        <dbReference type="ARBA" id="ARBA00022989"/>
    </source>
</evidence>
<comment type="subcellular location">
    <subcellularLocation>
        <location evidence="1">Cell membrane</location>
        <topology evidence="1">Multi-pass membrane protein</topology>
    </subcellularLocation>
</comment>
<dbReference type="GO" id="GO:0005886">
    <property type="term" value="C:plasma membrane"/>
    <property type="evidence" value="ECO:0007669"/>
    <property type="project" value="UniProtKB-SubCell"/>
</dbReference>
<dbReference type="Proteomes" id="UP000008680">
    <property type="component" value="Chromosome"/>
</dbReference>
<dbReference type="PANTHER" id="PTHR30572:SF4">
    <property type="entry name" value="ABC TRANSPORTER PERMEASE YTRF"/>
    <property type="match status" value="1"/>
</dbReference>
<evidence type="ECO:0000256" key="6">
    <source>
        <dbReference type="ARBA" id="ARBA00038076"/>
    </source>
</evidence>
<evidence type="ECO:0000256" key="3">
    <source>
        <dbReference type="ARBA" id="ARBA00022692"/>
    </source>
</evidence>
<dbReference type="Pfam" id="PF12704">
    <property type="entry name" value="MacB_PCD"/>
    <property type="match status" value="1"/>
</dbReference>
<evidence type="ECO:0000256" key="7">
    <source>
        <dbReference type="SAM" id="Phobius"/>
    </source>
</evidence>
<evidence type="ECO:0000313" key="11">
    <source>
        <dbReference type="Proteomes" id="UP000008680"/>
    </source>
</evidence>
<feature type="domain" description="MacB-like periplasmic core" evidence="9">
    <location>
        <begin position="19"/>
        <end position="222"/>
    </location>
</feature>
<dbReference type="STRING" id="634498.mru_1437"/>